<keyword evidence="3" id="KW-1185">Reference proteome</keyword>
<protein>
    <submittedName>
        <fullName evidence="2">Uncharacterized protein</fullName>
    </submittedName>
</protein>
<gene>
    <name evidence="2" type="ORF">IWX46DRAFT_119582</name>
</gene>
<evidence type="ECO:0000313" key="3">
    <source>
        <dbReference type="Proteomes" id="UP001365128"/>
    </source>
</evidence>
<sequence length="247" mass="26994">MGSSFWSRAAGAVSVGNLSRCPPTHSRCPANPSQLGLGLGLNSKGKGRGSDITGDGNAGLRLARVGLGVRGPSSGRGRRGGEAERRRGGRGRVWGTGRHRKNNFEREPLRRQAPSTLSAVRLQPSLTLNLGFGETIQSSRLTAQNRTLHKPANFAQNSACKKCTTLLTMRHCTGNFQSPYARSNKHRPTHKLASFHQPRAHHVMTTVLHTSRQWECCRYSRARKTRKLSTRSPARRPGSWSTSALGI</sequence>
<evidence type="ECO:0000313" key="2">
    <source>
        <dbReference type="EMBL" id="KAK7545376.1"/>
    </source>
</evidence>
<comment type="caution">
    <text evidence="2">The sequence shown here is derived from an EMBL/GenBank/DDBJ whole genome shotgun (WGS) entry which is preliminary data.</text>
</comment>
<organism evidence="2 3">
    <name type="scientific">Phyllosticta citricarpa</name>
    <dbReference type="NCBI Taxonomy" id="55181"/>
    <lineage>
        <taxon>Eukaryota</taxon>
        <taxon>Fungi</taxon>
        <taxon>Dikarya</taxon>
        <taxon>Ascomycota</taxon>
        <taxon>Pezizomycotina</taxon>
        <taxon>Dothideomycetes</taxon>
        <taxon>Dothideomycetes incertae sedis</taxon>
        <taxon>Botryosphaeriales</taxon>
        <taxon>Phyllostictaceae</taxon>
        <taxon>Phyllosticta</taxon>
    </lineage>
</organism>
<name>A0ABR1MBR3_9PEZI</name>
<proteinExistence type="predicted"/>
<reference evidence="2 3" key="1">
    <citation type="submission" date="2024-04" db="EMBL/GenBank/DDBJ databases">
        <title>Phyllosticta paracitricarpa is synonymous to the EU quarantine fungus P. citricarpa based on phylogenomic analyses.</title>
        <authorList>
            <consortium name="Lawrence Berkeley National Laboratory"/>
            <person name="Van Ingen-Buijs V.A."/>
            <person name="Van Westerhoven A.C."/>
            <person name="Haridas S."/>
            <person name="Skiadas P."/>
            <person name="Martin F."/>
            <person name="Groenewald J.Z."/>
            <person name="Crous P.W."/>
            <person name="Seidl M.F."/>
        </authorList>
    </citation>
    <scope>NUCLEOTIDE SEQUENCE [LARGE SCALE GENOMIC DNA]</scope>
    <source>
        <strain evidence="2 3">CBS 122670</strain>
    </source>
</reference>
<feature type="compositionally biased region" description="Low complexity" evidence="1">
    <location>
        <begin position="64"/>
        <end position="75"/>
    </location>
</feature>
<dbReference type="EMBL" id="JBBPDW010000018">
    <property type="protein sequence ID" value="KAK7545376.1"/>
    <property type="molecule type" value="Genomic_DNA"/>
</dbReference>
<evidence type="ECO:0000256" key="1">
    <source>
        <dbReference type="SAM" id="MobiDB-lite"/>
    </source>
</evidence>
<feature type="region of interest" description="Disordered" evidence="1">
    <location>
        <begin position="225"/>
        <end position="247"/>
    </location>
</feature>
<dbReference type="Proteomes" id="UP001365128">
    <property type="component" value="Unassembled WGS sequence"/>
</dbReference>
<feature type="region of interest" description="Disordered" evidence="1">
    <location>
        <begin position="19"/>
        <end position="98"/>
    </location>
</feature>
<accession>A0ABR1MBR3</accession>